<dbReference type="EMBL" id="AYSO01000020">
    <property type="protein sequence ID" value="KIE45171.1"/>
    <property type="molecule type" value="Genomic_DNA"/>
</dbReference>
<evidence type="ECO:0000313" key="3">
    <source>
        <dbReference type="Proteomes" id="UP000031366"/>
    </source>
</evidence>
<feature type="coiled-coil region" evidence="1">
    <location>
        <begin position="25"/>
        <end position="52"/>
    </location>
</feature>
<evidence type="ECO:0000313" key="2">
    <source>
        <dbReference type="EMBL" id="KIE45171.1"/>
    </source>
</evidence>
<dbReference type="AlphaFoldDB" id="A0A0C1R3W1"/>
<reference evidence="2 3" key="1">
    <citation type="journal article" date="2015" name="Infect. Genet. Evol.">
        <title>Genomic sequences of six botulinum neurotoxin-producing strains representing three clostridial species illustrate the mobility and diversity of botulinum neurotoxin genes.</title>
        <authorList>
            <person name="Smith T.J."/>
            <person name="Hill K.K."/>
            <person name="Xie G."/>
            <person name="Foley B.T."/>
            <person name="Williamson C.H."/>
            <person name="Foster J.T."/>
            <person name="Johnson S.L."/>
            <person name="Chertkov O."/>
            <person name="Teshima H."/>
            <person name="Gibbons H.S."/>
            <person name="Johnsky L.A."/>
            <person name="Karavis M.A."/>
            <person name="Smith L.A."/>
        </authorList>
    </citation>
    <scope>NUCLEOTIDE SEQUENCE [LARGE SCALE GENOMIC DNA]</scope>
    <source>
        <strain evidence="2 3">CDC 2741</strain>
    </source>
</reference>
<comment type="caution">
    <text evidence="2">The sequence shown here is derived from an EMBL/GenBank/DDBJ whole genome shotgun (WGS) entry which is preliminary data.</text>
</comment>
<name>A0A0C1R3W1_9CLOT</name>
<organism evidence="2 3">
    <name type="scientific">Clostridium argentinense CDC 2741</name>
    <dbReference type="NCBI Taxonomy" id="1418104"/>
    <lineage>
        <taxon>Bacteria</taxon>
        <taxon>Bacillati</taxon>
        <taxon>Bacillota</taxon>
        <taxon>Clostridia</taxon>
        <taxon>Eubacteriales</taxon>
        <taxon>Clostridiaceae</taxon>
        <taxon>Clostridium</taxon>
    </lineage>
</organism>
<dbReference type="STRING" id="29341.RSJ17_07785"/>
<proteinExistence type="predicted"/>
<protein>
    <submittedName>
        <fullName evidence="2">Type II/IV secretion system family protein</fullName>
    </submittedName>
</protein>
<evidence type="ECO:0000256" key="1">
    <source>
        <dbReference type="SAM" id="Coils"/>
    </source>
</evidence>
<dbReference type="SUPFAM" id="SSF52540">
    <property type="entry name" value="P-loop containing nucleoside triphosphate hydrolases"/>
    <property type="match status" value="1"/>
</dbReference>
<dbReference type="Proteomes" id="UP000031366">
    <property type="component" value="Unassembled WGS sequence"/>
</dbReference>
<gene>
    <name evidence="2" type="ORF">U732_1002</name>
</gene>
<accession>A0A0C1R3W1</accession>
<dbReference type="InterPro" id="IPR027417">
    <property type="entry name" value="P-loop_NTPase"/>
</dbReference>
<dbReference type="Gene3D" id="3.40.50.300">
    <property type="entry name" value="P-loop containing nucleotide triphosphate hydrolases"/>
    <property type="match status" value="1"/>
</dbReference>
<keyword evidence="1" id="KW-0175">Coiled coil</keyword>
<keyword evidence="3" id="KW-1185">Reference proteome</keyword>
<sequence>MLKNNKDMQKYKIENIKIFIRNTIDELLKNTIDEKNLTIEEYEKKKVRKEKLNQCLKRCGIGDLGSKEFVKSYMEDLITKVYGINEENINFIINFNKATSLTIQDKFEIILYHYKKMHGYNALKVLIKEYNLDTLRYWEEEQMYFISRNDIEFIFNKENIELYFEDKLKIVTQRVYSIYKGLGVIDEIRDMRVNGLSLGVSGIPEDFLSNSQIDLSPLRSRLEYIAKSYDSIWLYYEGKEIHLNFMSFGSYKELERVCKNSYKFNNPGQFSQSDGYIFNTTADNCRVVVFRPPFCESWVCFIRKYDVDGDLKEIIKGRNAEKVIELSKYMIKGCNNISITGQQGSGKTTLLIGLVREILSTYTLRVAEKFFETHLRIKMPNRNIVTIQETPDISGDRALDVLKKTNGSVTIVGEVAEDSDVKYIVKVAQVASKFTLFTHHAKKFSDLVKSLRNSLLNINMFTNESIAEEQIISVLDFDIHLEITAEGERYIERITECIPVEEENFSMDFQSYSSMNEKLNAFMKTTVEFFEKITMKKKYRAVNIVEYNIDKSKYEFKNRISEERIREMYKNMLKEDRESFKKFIEEFFNEEVT</sequence>